<dbReference type="Pfam" id="PF07727">
    <property type="entry name" value="RVT_2"/>
    <property type="match status" value="2"/>
</dbReference>
<feature type="compositionally biased region" description="Polar residues" evidence="1">
    <location>
        <begin position="862"/>
        <end position="886"/>
    </location>
</feature>
<dbReference type="PANTHER" id="PTHR11439:SF495">
    <property type="entry name" value="REVERSE TRANSCRIPTASE, RNA-DEPENDENT DNA POLYMERASE-RELATED"/>
    <property type="match status" value="1"/>
</dbReference>
<feature type="compositionally biased region" description="Basic and acidic residues" evidence="1">
    <location>
        <begin position="464"/>
        <end position="497"/>
    </location>
</feature>
<reference evidence="4" key="1">
    <citation type="journal article" date="2019" name="Sci. Rep.">
        <title>Draft genome of Tanacetum cinerariifolium, the natural source of mosquito coil.</title>
        <authorList>
            <person name="Yamashiro T."/>
            <person name="Shiraishi A."/>
            <person name="Satake H."/>
            <person name="Nakayama K."/>
        </authorList>
    </citation>
    <scope>NUCLEOTIDE SEQUENCE</scope>
</reference>
<feature type="domain" description="Reverse transcriptase Ty1/copia-type" evidence="2">
    <location>
        <begin position="240"/>
        <end position="303"/>
    </location>
</feature>
<organism evidence="4">
    <name type="scientific">Tanacetum cinerariifolium</name>
    <name type="common">Dalmatian daisy</name>
    <name type="synonym">Chrysanthemum cinerariifolium</name>
    <dbReference type="NCBI Taxonomy" id="118510"/>
    <lineage>
        <taxon>Eukaryota</taxon>
        <taxon>Viridiplantae</taxon>
        <taxon>Streptophyta</taxon>
        <taxon>Embryophyta</taxon>
        <taxon>Tracheophyta</taxon>
        <taxon>Spermatophyta</taxon>
        <taxon>Magnoliopsida</taxon>
        <taxon>eudicotyledons</taxon>
        <taxon>Gunneridae</taxon>
        <taxon>Pentapetalae</taxon>
        <taxon>asterids</taxon>
        <taxon>campanulids</taxon>
        <taxon>Asterales</taxon>
        <taxon>Asteraceae</taxon>
        <taxon>Asteroideae</taxon>
        <taxon>Anthemideae</taxon>
        <taxon>Anthemidinae</taxon>
        <taxon>Tanacetum</taxon>
    </lineage>
</organism>
<evidence type="ECO:0000313" key="4">
    <source>
        <dbReference type="EMBL" id="GEU66388.1"/>
    </source>
</evidence>
<proteinExistence type="predicted"/>
<dbReference type="Pfam" id="PF25597">
    <property type="entry name" value="SH3_retrovirus"/>
    <property type="match status" value="1"/>
</dbReference>
<sequence length="1041" mass="118025">THAENDQVADDEFINILFTPIQDQGETSSRHVDSSNMHTFYQRFPPEHHWTKDHPLEQVIGNPSQPDRTKRQLESDAEMCMFTLTVSRTEPKNIKEAMANFAWIESMLEELHQFDRLDAQPTEKHLTAVKRIFRYLKDTIHMGLWYSKDTGFELTAFSDSNHAGCHDSYKSTSGGIQFLEKVEKGIVELFFVGTEYQLADLFTKALPVERFQYLSRRLGTLPMSHPCSSKVKFIYANFQDVKSAFIYGTIEEEVYACQPPGFEDPENPNKVYKVVKALYGLHQAPIACQDKYVAEILKKFGLSEGKSASTPIDAEKPLLKDSNGKDADVHTYTYMISSLMYLTSSRPDIMFAADEGFFVGYSLNSKAFRVFNSRTRIVEENLHIRFSESTTNGVGSRPDWLFDIDALTRTMNYEPIVACTQSNGFVGTKASDNAGQAGKETEHVKYYILLPIWTADLPFFQDSKSSHDDGSKPSSDDRKKVDEDPRKESECKYKEKEHNVNSTNNVNTANTVNTVSLTVNVVGTNEVNAVGENISIEPPFDLNMPALEDVNIFDFISDDENDGAVANMNNLDTKIQVSPIPTTRIHKDHPLDQVIEDLHSATQTRKMNKKDERGIMIRNKARLVAQGYTQEEGIDYNDFFANVARIEAIRLFLAYGSFKDFVVYQMDVKSAFLYGKIEEEDEDGEEIDVHMYRSMIGSLMYLTSSRPDIMFPVCACARYHVNPKVSHLYTVKRIFSARNRHWLQILQQKLSMWLLQVVVDKCFGFRINYLIKGKAKKSVRLMMKNLFGMELELILLFWSTAMAKTINEEAHIHAKVDGNKIIVTESSVRRYLRLANEEDKAVHKELGDSLVRAATTASSFKAKQDSGNINKTQSKATPNKSISQGTNSGGGPRCYETMWDTTTQTRVLELEKTKTTRHNEIATLKRRVKKLEKINRSRNHKLKRLYKVGLTVRVESSGDEESLEMFDVNILDGEEVFVAKQNKNVVEEVVDVAQVSTAAITITITTKEVTLAQALEALKTSKSKVKGIVFQEPGESTTTTK</sequence>
<protein>
    <submittedName>
        <fullName evidence="4">Copia protein</fullName>
    </submittedName>
</protein>
<evidence type="ECO:0000259" key="3">
    <source>
        <dbReference type="Pfam" id="PF25597"/>
    </source>
</evidence>
<evidence type="ECO:0000256" key="1">
    <source>
        <dbReference type="SAM" id="MobiDB-lite"/>
    </source>
</evidence>
<feature type="non-terminal residue" evidence="4">
    <location>
        <position position="1"/>
    </location>
</feature>
<dbReference type="InterPro" id="IPR013103">
    <property type="entry name" value="RVT_2"/>
</dbReference>
<dbReference type="PANTHER" id="PTHR11439">
    <property type="entry name" value="GAG-POL-RELATED RETROTRANSPOSON"/>
    <property type="match status" value="1"/>
</dbReference>
<feature type="domain" description="Reverse transcriptase Ty1/copia-type" evidence="2">
    <location>
        <begin position="608"/>
        <end position="680"/>
    </location>
</feature>
<feature type="domain" description="Retroviral polymerase SH3-like" evidence="3">
    <location>
        <begin position="353"/>
        <end position="391"/>
    </location>
</feature>
<comment type="caution">
    <text evidence="4">The sequence shown here is derived from an EMBL/GenBank/DDBJ whole genome shotgun (WGS) entry which is preliminary data.</text>
</comment>
<feature type="region of interest" description="Disordered" evidence="1">
    <location>
        <begin position="862"/>
        <end position="894"/>
    </location>
</feature>
<dbReference type="EMBL" id="BKCJ010005374">
    <property type="protein sequence ID" value="GEU66388.1"/>
    <property type="molecule type" value="Genomic_DNA"/>
</dbReference>
<dbReference type="AlphaFoldDB" id="A0A6L2LXL3"/>
<accession>A0A6L2LXL3</accession>
<name>A0A6L2LXL3_TANCI</name>
<evidence type="ECO:0000259" key="2">
    <source>
        <dbReference type="Pfam" id="PF07727"/>
    </source>
</evidence>
<dbReference type="InterPro" id="IPR057670">
    <property type="entry name" value="SH3_retrovirus"/>
</dbReference>
<gene>
    <name evidence="4" type="ORF">Tci_038366</name>
</gene>
<feature type="region of interest" description="Disordered" evidence="1">
    <location>
        <begin position="463"/>
        <end position="497"/>
    </location>
</feature>